<organism evidence="1 2">
    <name type="scientific">Phytophthora fragariaefolia</name>
    <dbReference type="NCBI Taxonomy" id="1490495"/>
    <lineage>
        <taxon>Eukaryota</taxon>
        <taxon>Sar</taxon>
        <taxon>Stramenopiles</taxon>
        <taxon>Oomycota</taxon>
        <taxon>Peronosporomycetes</taxon>
        <taxon>Peronosporales</taxon>
        <taxon>Peronosporaceae</taxon>
        <taxon>Phytophthora</taxon>
    </lineage>
</organism>
<dbReference type="PANTHER" id="PTHR33064">
    <property type="entry name" value="POL PROTEIN"/>
    <property type="match status" value="1"/>
</dbReference>
<evidence type="ECO:0000313" key="1">
    <source>
        <dbReference type="EMBL" id="GMF39926.1"/>
    </source>
</evidence>
<dbReference type="InterPro" id="IPR043128">
    <property type="entry name" value="Rev_trsase/Diguanyl_cyclase"/>
</dbReference>
<protein>
    <submittedName>
        <fullName evidence="1">Unnamed protein product</fullName>
    </submittedName>
</protein>
<dbReference type="Gene3D" id="3.10.10.10">
    <property type="entry name" value="HIV Type 1 Reverse Transcriptase, subunit A, domain 1"/>
    <property type="match status" value="1"/>
</dbReference>
<reference evidence="1" key="1">
    <citation type="submission" date="2023-04" db="EMBL/GenBank/DDBJ databases">
        <title>Phytophthora fragariaefolia NBRC 109709.</title>
        <authorList>
            <person name="Ichikawa N."/>
            <person name="Sato H."/>
            <person name="Tonouchi N."/>
        </authorList>
    </citation>
    <scope>NUCLEOTIDE SEQUENCE</scope>
    <source>
        <strain evidence="1">NBRC 109709</strain>
    </source>
</reference>
<evidence type="ECO:0000313" key="2">
    <source>
        <dbReference type="Proteomes" id="UP001165121"/>
    </source>
</evidence>
<dbReference type="InterPro" id="IPR051320">
    <property type="entry name" value="Viral_Replic_Matur_Polypro"/>
</dbReference>
<dbReference type="OrthoDB" id="166462at2759"/>
<proteinExistence type="predicted"/>
<accession>A0A9W6XJV6</accession>
<dbReference type="SUPFAM" id="SSF56672">
    <property type="entry name" value="DNA/RNA polymerases"/>
    <property type="match status" value="1"/>
</dbReference>
<comment type="caution">
    <text evidence="1">The sequence shown here is derived from an EMBL/GenBank/DDBJ whole genome shotgun (WGS) entry which is preliminary data.</text>
</comment>
<sequence length="255" mass="28632">MTVDTCAVNALTEPMPRPMPDMKSNLAMVEDSDSYFTIEWWRGYWQLPLDEDSQELYTIMTHQGMFTPTSVLMGCTDAVAYCQGVVEMIFGPLLLGPILVRLDDILGYARSPATLIVLLRKVLELCEKFGLKLQSYFFTREATWCGRMTSASGVCHSLTRIDGLLNLPAPRTAGELQRFLCAVNWMWGNIPEYTALTESLYEVLESAATVAHIRKKIHLNRALLSSVGWTTEHETALTNVKEALLKMVLAHPKPN</sequence>
<dbReference type="Proteomes" id="UP001165121">
    <property type="component" value="Unassembled WGS sequence"/>
</dbReference>
<keyword evidence="2" id="KW-1185">Reference proteome</keyword>
<name>A0A9W6XJV6_9STRA</name>
<dbReference type="AlphaFoldDB" id="A0A9W6XJV6"/>
<dbReference type="CDD" id="cd01647">
    <property type="entry name" value="RT_LTR"/>
    <property type="match status" value="1"/>
</dbReference>
<gene>
    <name evidence="1" type="ORF">Pfra01_001205700</name>
</gene>
<dbReference type="Gene3D" id="3.30.70.270">
    <property type="match status" value="2"/>
</dbReference>
<dbReference type="PANTHER" id="PTHR33064:SF37">
    <property type="entry name" value="RIBONUCLEASE H"/>
    <property type="match status" value="1"/>
</dbReference>
<dbReference type="InterPro" id="IPR043502">
    <property type="entry name" value="DNA/RNA_pol_sf"/>
</dbReference>
<dbReference type="EMBL" id="BSXT01001201">
    <property type="protein sequence ID" value="GMF39926.1"/>
    <property type="molecule type" value="Genomic_DNA"/>
</dbReference>